<dbReference type="Proteomes" id="UP001589870">
    <property type="component" value="Unassembled WGS sequence"/>
</dbReference>
<accession>A0ABV6UCX8</accession>
<evidence type="ECO:0000313" key="2">
    <source>
        <dbReference type="EMBL" id="MFC0866011.1"/>
    </source>
</evidence>
<proteinExistence type="predicted"/>
<dbReference type="SUPFAM" id="SSF141571">
    <property type="entry name" value="Pentapeptide repeat-like"/>
    <property type="match status" value="1"/>
</dbReference>
<dbReference type="Pfam" id="PF00805">
    <property type="entry name" value="Pentapeptide"/>
    <property type="match status" value="1"/>
</dbReference>
<sequence length="340" mass="36527">MSPEKPEQYGQSEQHGQHGQHGQPELRADCANCFGLCCVALPFSASADFAIDKPGGQPCPNLRADFRCGIHRDLRRRGFPGCVTFDCFGAGQKVSRVTFGGRDWREDPASAKRMFEVFPVMRQLHELLWYLNEALTLPAARPIHGDLRRALEQTERRTLDNPDTLMKLDVAAHRSEVNVLLLRASELTRAAAVPGLKAEAARGRNNAGGKNAGGKKAGGKKAGAGRARKKELRGADLIGADLRGADLTAANLRGAYLIGADLKGADLRVADLIGADLRGADLRGADLTGSIFLTQSQVNAANGDAATRLPVALERPAHWAENVRGDRRIPADNGDSDTSK</sequence>
<feature type="region of interest" description="Disordered" evidence="1">
    <location>
        <begin position="1"/>
        <end position="22"/>
    </location>
</feature>
<evidence type="ECO:0000256" key="1">
    <source>
        <dbReference type="SAM" id="MobiDB-lite"/>
    </source>
</evidence>
<dbReference type="Gene3D" id="2.160.20.80">
    <property type="entry name" value="E3 ubiquitin-protein ligase SopA"/>
    <property type="match status" value="1"/>
</dbReference>
<dbReference type="PANTHER" id="PTHR14136:SF37">
    <property type="entry name" value="PENTAPEPTIDE REPEAT-CONTAINING PROTEIN"/>
    <property type="match status" value="1"/>
</dbReference>
<dbReference type="RefSeq" id="WP_394304016.1">
    <property type="nucleotide sequence ID" value="NZ_JBHMQT010000063.1"/>
</dbReference>
<protein>
    <submittedName>
        <fullName evidence="2">Pentapeptide repeat-containing protein</fullName>
    </submittedName>
</protein>
<dbReference type="InterPro" id="IPR001646">
    <property type="entry name" value="5peptide_repeat"/>
</dbReference>
<dbReference type="EMBL" id="JBHMQT010000063">
    <property type="protein sequence ID" value="MFC0866011.1"/>
    <property type="molecule type" value="Genomic_DNA"/>
</dbReference>
<feature type="compositionally biased region" description="Gly residues" evidence="1">
    <location>
        <begin position="210"/>
        <end position="222"/>
    </location>
</feature>
<dbReference type="InterPro" id="IPR051082">
    <property type="entry name" value="Pentapeptide-BTB/POZ_domain"/>
</dbReference>
<dbReference type="PANTHER" id="PTHR14136">
    <property type="entry name" value="BTB_POZ DOMAIN-CONTAINING PROTEIN KCTD9"/>
    <property type="match status" value="1"/>
</dbReference>
<reference evidence="2 3" key="1">
    <citation type="submission" date="2024-09" db="EMBL/GenBank/DDBJ databases">
        <authorList>
            <person name="Sun Q."/>
            <person name="Mori K."/>
        </authorList>
    </citation>
    <scope>NUCLEOTIDE SEQUENCE [LARGE SCALE GENOMIC DNA]</scope>
    <source>
        <strain evidence="2 3">TBRC 1851</strain>
    </source>
</reference>
<evidence type="ECO:0000313" key="3">
    <source>
        <dbReference type="Proteomes" id="UP001589870"/>
    </source>
</evidence>
<keyword evidence="3" id="KW-1185">Reference proteome</keyword>
<name>A0ABV6UCX8_9ACTN</name>
<organism evidence="2 3">
    <name type="scientific">Sphaerimonospora cavernae</name>
    <dbReference type="NCBI Taxonomy" id="1740611"/>
    <lineage>
        <taxon>Bacteria</taxon>
        <taxon>Bacillati</taxon>
        <taxon>Actinomycetota</taxon>
        <taxon>Actinomycetes</taxon>
        <taxon>Streptosporangiales</taxon>
        <taxon>Streptosporangiaceae</taxon>
        <taxon>Sphaerimonospora</taxon>
    </lineage>
</organism>
<gene>
    <name evidence="2" type="ORF">ACFHYQ_27300</name>
</gene>
<comment type="caution">
    <text evidence="2">The sequence shown here is derived from an EMBL/GenBank/DDBJ whole genome shotgun (WGS) entry which is preliminary data.</text>
</comment>
<feature type="region of interest" description="Disordered" evidence="1">
    <location>
        <begin position="202"/>
        <end position="228"/>
    </location>
</feature>